<dbReference type="SUPFAM" id="SSF75011">
    <property type="entry name" value="3-carboxy-cis,cis-mucoante lactonizing enzyme"/>
    <property type="match status" value="1"/>
</dbReference>
<keyword evidence="3" id="KW-1185">Reference proteome</keyword>
<dbReference type="PANTHER" id="PTHR30344:SF1">
    <property type="entry name" value="6-PHOSPHOGLUCONOLACTONASE"/>
    <property type="match status" value="1"/>
</dbReference>
<dbReference type="Pfam" id="PF10282">
    <property type="entry name" value="Lactonase"/>
    <property type="match status" value="1"/>
</dbReference>
<dbReference type="GO" id="GO:0017057">
    <property type="term" value="F:6-phosphogluconolactonase activity"/>
    <property type="evidence" value="ECO:0007669"/>
    <property type="project" value="TreeGrafter"/>
</dbReference>
<dbReference type="AlphaFoldDB" id="A0AAW0Z207"/>
<sequence length="361" mass="39173">MTSKHLILLGTHDNYIHSAIFDAEACTLTKGKTTPTNPHPSWLTRHPKHKDIIYANGHVEGKVFAYKLIDDQGGLALLGQASTGGRGPTHLAVLEDGSEIFMAHYNSGNISVLPLNEQGLFTLSEPTPELIYSPPYSALKHHRQEAPHVHQIIVHRDEIIAPDLGSNKVWRLKKGFELFGEVSGLEDGDGPRHAVVHPNGTHIYVLNEISSQLTVHTLPPEGGPSELIKRFSMLPASDNGSPRETGGAEIVLLPSIRPDGPLMLIASNRDSPSSDTDTLALFAVSGTDGAEVERTKEGWYAGIGRHLRGVSGDDQGARYVAVLGRDHGGLKVFERVGEDGLQLKEVAKLEDIEKAVVPLWI</sequence>
<dbReference type="PANTHER" id="PTHR30344">
    <property type="entry name" value="6-PHOSPHOGLUCONOLACTONASE-RELATED"/>
    <property type="match status" value="1"/>
</dbReference>
<evidence type="ECO:0008006" key="4">
    <source>
        <dbReference type="Google" id="ProtNLM"/>
    </source>
</evidence>
<dbReference type="Gene3D" id="2.130.10.10">
    <property type="entry name" value="YVTN repeat-like/Quinoprotein amine dehydrogenase"/>
    <property type="match status" value="1"/>
</dbReference>
<evidence type="ECO:0000256" key="1">
    <source>
        <dbReference type="ARBA" id="ARBA00005564"/>
    </source>
</evidence>
<dbReference type="InterPro" id="IPR015943">
    <property type="entry name" value="WD40/YVTN_repeat-like_dom_sf"/>
</dbReference>
<comment type="caution">
    <text evidence="2">The sequence shown here is derived from an EMBL/GenBank/DDBJ whole genome shotgun (WGS) entry which is preliminary data.</text>
</comment>
<accession>A0AAW0Z207</accession>
<evidence type="ECO:0000313" key="2">
    <source>
        <dbReference type="EMBL" id="KAK8861761.1"/>
    </source>
</evidence>
<organism evidence="2 3">
    <name type="scientific">Kwoniella newhampshirensis</name>
    <dbReference type="NCBI Taxonomy" id="1651941"/>
    <lineage>
        <taxon>Eukaryota</taxon>
        <taxon>Fungi</taxon>
        <taxon>Dikarya</taxon>
        <taxon>Basidiomycota</taxon>
        <taxon>Agaricomycotina</taxon>
        <taxon>Tremellomycetes</taxon>
        <taxon>Tremellales</taxon>
        <taxon>Cryptococcaceae</taxon>
        <taxon>Kwoniella</taxon>
    </lineage>
</organism>
<dbReference type="KEGG" id="kne:92179842"/>
<dbReference type="GeneID" id="92179842"/>
<proteinExistence type="inferred from homology"/>
<gene>
    <name evidence="2" type="ORF">IAR55_002584</name>
</gene>
<dbReference type="InterPro" id="IPR050282">
    <property type="entry name" value="Cycloisomerase_2"/>
</dbReference>
<evidence type="ECO:0000313" key="3">
    <source>
        <dbReference type="Proteomes" id="UP001388673"/>
    </source>
</evidence>
<dbReference type="InterPro" id="IPR019405">
    <property type="entry name" value="Lactonase_7-beta_prop"/>
</dbReference>
<reference evidence="2 3" key="1">
    <citation type="journal article" date="2024" name="bioRxiv">
        <title>Comparative genomics of Cryptococcus and Kwoniella reveals pathogenesis evolution and contrasting karyotype dynamics via intercentromeric recombination or chromosome fusion.</title>
        <authorList>
            <person name="Coelho M.A."/>
            <person name="David-Palma M."/>
            <person name="Shea T."/>
            <person name="Bowers K."/>
            <person name="McGinley-Smith S."/>
            <person name="Mohammad A.W."/>
            <person name="Gnirke A."/>
            <person name="Yurkov A.M."/>
            <person name="Nowrousian M."/>
            <person name="Sun S."/>
            <person name="Cuomo C.A."/>
            <person name="Heitman J."/>
        </authorList>
    </citation>
    <scope>NUCLEOTIDE SEQUENCE [LARGE SCALE GENOMIC DNA]</scope>
    <source>
        <strain evidence="2 3">CBS 13917</strain>
    </source>
</reference>
<protein>
    <recommendedName>
        <fullName evidence="4">6-phosphogluconolactonase</fullName>
    </recommendedName>
</protein>
<comment type="similarity">
    <text evidence="1">Belongs to the cycloisomerase 2 family.</text>
</comment>
<dbReference type="EMBL" id="JBCAWK010000004">
    <property type="protein sequence ID" value="KAK8861761.1"/>
    <property type="molecule type" value="Genomic_DNA"/>
</dbReference>
<dbReference type="Proteomes" id="UP001388673">
    <property type="component" value="Unassembled WGS sequence"/>
</dbReference>
<name>A0AAW0Z207_9TREE</name>
<dbReference type="RefSeq" id="XP_066804386.1">
    <property type="nucleotide sequence ID" value="XM_066945697.1"/>
</dbReference>